<dbReference type="SUPFAM" id="SSF48452">
    <property type="entry name" value="TPR-like"/>
    <property type="match status" value="1"/>
</dbReference>
<dbReference type="Proteomes" id="UP000198975">
    <property type="component" value="Unassembled WGS sequence"/>
</dbReference>
<organism evidence="1 2">
    <name type="scientific">Kosakonia oryzendophytica</name>
    <dbReference type="NCBI Taxonomy" id="1005665"/>
    <lineage>
        <taxon>Bacteria</taxon>
        <taxon>Pseudomonadati</taxon>
        <taxon>Pseudomonadota</taxon>
        <taxon>Gammaproteobacteria</taxon>
        <taxon>Enterobacterales</taxon>
        <taxon>Enterobacteriaceae</taxon>
        <taxon>Kosakonia</taxon>
    </lineage>
</organism>
<accession>A0A1C4C172</accession>
<protein>
    <recommendedName>
        <fullName evidence="3">Tetratricopeptide repeat-containing protein</fullName>
    </recommendedName>
</protein>
<sequence>MTQHEDLDAELDNRITMLVEAGNIHHDNANVTDALAAYQQAWALLPEPKMAWSVTGWVAACLYSACFDLQNFAAAKTWGEIALAANSSAIDTAPLIDLGMACYELKEYDAALNYFAQAWHYGQRRAFQGRPQKYLDYFLQNRTDPSSG</sequence>
<dbReference type="Gene3D" id="1.25.40.10">
    <property type="entry name" value="Tetratricopeptide repeat domain"/>
    <property type="match status" value="1"/>
</dbReference>
<gene>
    <name evidence="1" type="ORF">GA0061071_106168</name>
</gene>
<proteinExistence type="predicted"/>
<reference evidence="2" key="1">
    <citation type="submission" date="2016-08" db="EMBL/GenBank/DDBJ databases">
        <authorList>
            <person name="Varghese N."/>
            <person name="Submissions Spin"/>
        </authorList>
    </citation>
    <scope>NUCLEOTIDE SEQUENCE [LARGE SCALE GENOMIC DNA]</scope>
    <source>
        <strain evidence="2">REICA_082</strain>
    </source>
</reference>
<dbReference type="RefSeq" id="WP_088238326.1">
    <property type="nucleotide sequence ID" value="NZ_FMAY01000006.1"/>
</dbReference>
<dbReference type="AlphaFoldDB" id="A0A1C4C172"/>
<dbReference type="OrthoDB" id="1551390at2"/>
<evidence type="ECO:0000313" key="1">
    <source>
        <dbReference type="EMBL" id="SCC12887.1"/>
    </source>
</evidence>
<keyword evidence="2" id="KW-1185">Reference proteome</keyword>
<evidence type="ECO:0000313" key="2">
    <source>
        <dbReference type="Proteomes" id="UP000198975"/>
    </source>
</evidence>
<name>A0A1C4C172_9ENTR</name>
<dbReference type="InterPro" id="IPR011990">
    <property type="entry name" value="TPR-like_helical_dom_sf"/>
</dbReference>
<dbReference type="EMBL" id="FMAY01000006">
    <property type="protein sequence ID" value="SCC12887.1"/>
    <property type="molecule type" value="Genomic_DNA"/>
</dbReference>
<evidence type="ECO:0008006" key="3">
    <source>
        <dbReference type="Google" id="ProtNLM"/>
    </source>
</evidence>